<evidence type="ECO:0000256" key="3">
    <source>
        <dbReference type="PIRSR" id="PIRSR640198-2"/>
    </source>
</evidence>
<dbReference type="SUPFAM" id="SSF140931">
    <property type="entry name" value="Fic-like"/>
    <property type="match status" value="1"/>
</dbReference>
<dbReference type="PANTHER" id="PTHR13504:SF38">
    <property type="entry name" value="FIDO DOMAIN-CONTAINING PROTEIN"/>
    <property type="match status" value="1"/>
</dbReference>
<dbReference type="AlphaFoldDB" id="A0A1F4X4A5"/>
<accession>A0A1F4X4A5</accession>
<dbReference type="InterPro" id="IPR003812">
    <property type="entry name" value="Fido"/>
</dbReference>
<feature type="active site" evidence="2">
    <location>
        <position position="209"/>
    </location>
</feature>
<dbReference type="GO" id="GO:0005524">
    <property type="term" value="F:ATP binding"/>
    <property type="evidence" value="ECO:0007669"/>
    <property type="project" value="UniProtKB-KW"/>
</dbReference>
<feature type="binding site" evidence="1">
    <location>
        <position position="209"/>
    </location>
    <ligand>
        <name>ATP</name>
        <dbReference type="ChEBI" id="CHEBI:30616"/>
    </ligand>
</feature>
<feature type="binding site" evidence="1">
    <location>
        <begin position="214"/>
        <end position="220"/>
    </location>
    <ligand>
        <name>ATP</name>
        <dbReference type="ChEBI" id="CHEBI:30616"/>
    </ligand>
</feature>
<organism evidence="5 6">
    <name type="scientific">candidate division WWE3 bacterium RIFOXYD1_FULL_39_9</name>
    <dbReference type="NCBI Taxonomy" id="1802649"/>
    <lineage>
        <taxon>Bacteria</taxon>
        <taxon>Katanobacteria</taxon>
    </lineage>
</organism>
<feature type="domain" description="Fido" evidence="4">
    <location>
        <begin position="123"/>
        <end position="273"/>
    </location>
</feature>
<evidence type="ECO:0000256" key="1">
    <source>
        <dbReference type="PIRSR" id="PIRSR038925-1"/>
    </source>
</evidence>
<evidence type="ECO:0000313" key="5">
    <source>
        <dbReference type="EMBL" id="OGC76530.1"/>
    </source>
</evidence>
<dbReference type="EMBL" id="MEWG01000041">
    <property type="protein sequence ID" value="OGC76530.1"/>
    <property type="molecule type" value="Genomic_DNA"/>
</dbReference>
<dbReference type="PANTHER" id="PTHR13504">
    <property type="entry name" value="FIDO DOMAIN-CONTAINING PROTEIN DDB_G0283145"/>
    <property type="match status" value="1"/>
</dbReference>
<keyword evidence="1" id="KW-0067">ATP-binding</keyword>
<evidence type="ECO:0000259" key="4">
    <source>
        <dbReference type="PROSITE" id="PS51459"/>
    </source>
</evidence>
<evidence type="ECO:0000313" key="6">
    <source>
        <dbReference type="Proteomes" id="UP000176815"/>
    </source>
</evidence>
<dbReference type="PROSITE" id="PS51459">
    <property type="entry name" value="FIDO"/>
    <property type="match status" value="1"/>
</dbReference>
<dbReference type="InterPro" id="IPR040198">
    <property type="entry name" value="Fido_containing"/>
</dbReference>
<sequence>MKTFKAGNWTQQYEYRSFRPEPINRPLEIRDNDIHYLLNEASRLIGELNAYSRLIPDVDFFIHMHITKEATTSSRIEGTKTEFDEALMDESEISPERKNDWQEVRNYTLAMNSAISELKSLPLSMRLLKNTHSTLLSNVRGERKLPGEVRSSQNWIGGSNPSNALFVPPHHDELPDLLTDLEKFLHNDSLKMSPLIMAALAHYQFETIHPFLDGNGRIGRLLITLILVEKKLLNKPTLYLSDFFARHKGAYYDSLTMIRQNSNINQWIKFFLTGVKETSENSIKTFEKIIVLRSKSEDSILQLGRKSQKAKQMLQYFYSHPIADAKDIITLLDTSHQTAIGLLKDLMELGILREVIGRKRNRLFYFKEYLDIFE</sequence>
<comment type="caution">
    <text evidence="5">The sequence shown here is derived from an EMBL/GenBank/DDBJ whole genome shotgun (WGS) entry which is preliminary data.</text>
</comment>
<protein>
    <submittedName>
        <fullName evidence="5">Cell filamentation protein Fic</fullName>
    </submittedName>
</protein>
<dbReference type="Proteomes" id="UP000176815">
    <property type="component" value="Unassembled WGS sequence"/>
</dbReference>
<name>A0A1F4X4A5_UNCKA</name>
<reference evidence="5 6" key="1">
    <citation type="journal article" date="2016" name="Nat. Commun.">
        <title>Thousands of microbial genomes shed light on interconnected biogeochemical processes in an aquifer system.</title>
        <authorList>
            <person name="Anantharaman K."/>
            <person name="Brown C.T."/>
            <person name="Hug L.A."/>
            <person name="Sharon I."/>
            <person name="Castelle C.J."/>
            <person name="Probst A.J."/>
            <person name="Thomas B.C."/>
            <person name="Singh A."/>
            <person name="Wilkins M.J."/>
            <person name="Karaoz U."/>
            <person name="Brodie E.L."/>
            <person name="Williams K.H."/>
            <person name="Hubbard S.S."/>
            <person name="Banfield J.F."/>
        </authorList>
    </citation>
    <scope>NUCLEOTIDE SEQUENCE [LARGE SCALE GENOMIC DNA]</scope>
</reference>
<feature type="binding site" evidence="1">
    <location>
        <position position="77"/>
    </location>
    <ligand>
        <name>ATP</name>
        <dbReference type="ChEBI" id="CHEBI:30616"/>
    </ligand>
</feature>
<gene>
    <name evidence="5" type="ORF">A2619_00875</name>
</gene>
<keyword evidence="1" id="KW-0547">Nucleotide-binding</keyword>
<dbReference type="InterPro" id="IPR025758">
    <property type="entry name" value="Fic/DOC_N"/>
</dbReference>
<feature type="binding site" evidence="3">
    <location>
        <begin position="213"/>
        <end position="220"/>
    </location>
    <ligand>
        <name>ATP</name>
        <dbReference type="ChEBI" id="CHEBI:30616"/>
    </ligand>
</feature>
<dbReference type="PIRSF" id="PIRSF038925">
    <property type="entry name" value="AMP-prot_trans"/>
    <property type="match status" value="1"/>
</dbReference>
<feature type="binding site" evidence="1">
    <location>
        <position position="251"/>
    </location>
    <ligand>
        <name>ATP</name>
        <dbReference type="ChEBI" id="CHEBI:30616"/>
    </ligand>
</feature>
<dbReference type="Gene3D" id="1.10.3290.10">
    <property type="entry name" value="Fido-like domain"/>
    <property type="match status" value="1"/>
</dbReference>
<dbReference type="InterPro" id="IPR036597">
    <property type="entry name" value="Fido-like_dom_sf"/>
</dbReference>
<proteinExistence type="predicted"/>
<evidence type="ECO:0000256" key="2">
    <source>
        <dbReference type="PIRSR" id="PIRSR640198-1"/>
    </source>
</evidence>
<dbReference type="InterPro" id="IPR026287">
    <property type="entry name" value="SoFic-like"/>
</dbReference>
<dbReference type="Pfam" id="PF02661">
    <property type="entry name" value="Fic"/>
    <property type="match status" value="1"/>
</dbReference>
<feature type="binding site" evidence="3">
    <location>
        <begin position="251"/>
        <end position="252"/>
    </location>
    <ligand>
        <name>ATP</name>
        <dbReference type="ChEBI" id="CHEBI:30616"/>
    </ligand>
</feature>
<dbReference type="Pfam" id="PF13784">
    <property type="entry name" value="Fic_N"/>
    <property type="match status" value="1"/>
</dbReference>